<evidence type="ECO:0000313" key="1">
    <source>
        <dbReference type="EMBL" id="KAJ7742704.1"/>
    </source>
</evidence>
<sequence length="197" mass="21748">MSEWLQVAHIISQSLTSGISGLTDATKIKLDWASSASAILDRFAGFEIRNLLGDLDLHTPTNAMMASFVPHDMFDNLAIWLEPVQDAQGIAIPHTYEIIDSAPWRRQDLLPRVTFNQTSTFEGETVEPPSSVLLALHATCARIAHMSGAADILERFDEDLDPHPVLSIGVRDMSYNSRAAHELNRALHAVSFMTPVD</sequence>
<gene>
    <name evidence="1" type="ORF">DFH07DRAFT_836166</name>
</gene>
<accession>A0AAD7N2C7</accession>
<reference evidence="1" key="1">
    <citation type="submission" date="2023-03" db="EMBL/GenBank/DDBJ databases">
        <title>Massive genome expansion in bonnet fungi (Mycena s.s.) driven by repeated elements and novel gene families across ecological guilds.</title>
        <authorList>
            <consortium name="Lawrence Berkeley National Laboratory"/>
            <person name="Harder C.B."/>
            <person name="Miyauchi S."/>
            <person name="Viragh M."/>
            <person name="Kuo A."/>
            <person name="Thoen E."/>
            <person name="Andreopoulos B."/>
            <person name="Lu D."/>
            <person name="Skrede I."/>
            <person name="Drula E."/>
            <person name="Henrissat B."/>
            <person name="Morin E."/>
            <person name="Kohler A."/>
            <person name="Barry K."/>
            <person name="LaButti K."/>
            <person name="Morin E."/>
            <person name="Salamov A."/>
            <person name="Lipzen A."/>
            <person name="Mereny Z."/>
            <person name="Hegedus B."/>
            <person name="Baldrian P."/>
            <person name="Stursova M."/>
            <person name="Weitz H."/>
            <person name="Taylor A."/>
            <person name="Grigoriev I.V."/>
            <person name="Nagy L.G."/>
            <person name="Martin F."/>
            <person name="Kauserud H."/>
        </authorList>
    </citation>
    <scope>NUCLEOTIDE SEQUENCE</scope>
    <source>
        <strain evidence="1">CBHHK188m</strain>
    </source>
</reference>
<dbReference type="EMBL" id="JARJLG010000116">
    <property type="protein sequence ID" value="KAJ7742704.1"/>
    <property type="molecule type" value="Genomic_DNA"/>
</dbReference>
<evidence type="ECO:0000313" key="2">
    <source>
        <dbReference type="Proteomes" id="UP001215280"/>
    </source>
</evidence>
<proteinExistence type="predicted"/>
<name>A0AAD7N2C7_9AGAR</name>
<dbReference type="Proteomes" id="UP001215280">
    <property type="component" value="Unassembled WGS sequence"/>
</dbReference>
<comment type="caution">
    <text evidence="1">The sequence shown here is derived from an EMBL/GenBank/DDBJ whole genome shotgun (WGS) entry which is preliminary data.</text>
</comment>
<organism evidence="1 2">
    <name type="scientific">Mycena maculata</name>
    <dbReference type="NCBI Taxonomy" id="230809"/>
    <lineage>
        <taxon>Eukaryota</taxon>
        <taxon>Fungi</taxon>
        <taxon>Dikarya</taxon>
        <taxon>Basidiomycota</taxon>
        <taxon>Agaricomycotina</taxon>
        <taxon>Agaricomycetes</taxon>
        <taxon>Agaricomycetidae</taxon>
        <taxon>Agaricales</taxon>
        <taxon>Marasmiineae</taxon>
        <taxon>Mycenaceae</taxon>
        <taxon>Mycena</taxon>
    </lineage>
</organism>
<keyword evidence="2" id="KW-1185">Reference proteome</keyword>
<protein>
    <submittedName>
        <fullName evidence="1">Uncharacterized protein</fullName>
    </submittedName>
</protein>
<dbReference type="AlphaFoldDB" id="A0AAD7N2C7"/>